<dbReference type="Pfam" id="PF00147">
    <property type="entry name" value="Fibrinogen_C"/>
    <property type="match status" value="1"/>
</dbReference>
<evidence type="ECO:0000259" key="2">
    <source>
        <dbReference type="PROSITE" id="PS51406"/>
    </source>
</evidence>
<dbReference type="SMART" id="SM00186">
    <property type="entry name" value="FBG"/>
    <property type="match status" value="1"/>
</dbReference>
<dbReference type="InterPro" id="IPR002181">
    <property type="entry name" value="Fibrinogen_a/b/g_C_dom"/>
</dbReference>
<dbReference type="GO" id="GO:0048251">
    <property type="term" value="P:elastic fiber assembly"/>
    <property type="evidence" value="ECO:0007669"/>
    <property type="project" value="TreeGrafter"/>
</dbReference>
<dbReference type="PANTHER" id="PTHR19143">
    <property type="entry name" value="FIBRINOGEN/TENASCIN/ANGIOPOEITIN"/>
    <property type="match status" value="1"/>
</dbReference>
<dbReference type="CDD" id="cd00087">
    <property type="entry name" value="FReD"/>
    <property type="match status" value="1"/>
</dbReference>
<organism evidence="3 4">
    <name type="scientific">Cyprinodon variegatus</name>
    <name type="common">Sheepshead minnow</name>
    <dbReference type="NCBI Taxonomy" id="28743"/>
    <lineage>
        <taxon>Eukaryota</taxon>
        <taxon>Metazoa</taxon>
        <taxon>Chordata</taxon>
        <taxon>Craniata</taxon>
        <taxon>Vertebrata</taxon>
        <taxon>Euteleostomi</taxon>
        <taxon>Actinopterygii</taxon>
        <taxon>Neopterygii</taxon>
        <taxon>Teleostei</taxon>
        <taxon>Neoteleostei</taxon>
        <taxon>Acanthomorphata</taxon>
        <taxon>Ovalentaria</taxon>
        <taxon>Atherinomorphae</taxon>
        <taxon>Cyprinodontiformes</taxon>
        <taxon>Cyprinodontidae</taxon>
        <taxon>Cyprinodon</taxon>
    </lineage>
</organism>
<dbReference type="Proteomes" id="UP000265020">
    <property type="component" value="Unassembled WGS sequence"/>
</dbReference>
<evidence type="ECO:0000256" key="1">
    <source>
        <dbReference type="ARBA" id="ARBA00023157"/>
    </source>
</evidence>
<dbReference type="NCBIfam" id="NF040941">
    <property type="entry name" value="GGGWT_bact"/>
    <property type="match status" value="1"/>
</dbReference>
<dbReference type="GO" id="GO:0005615">
    <property type="term" value="C:extracellular space"/>
    <property type="evidence" value="ECO:0007669"/>
    <property type="project" value="TreeGrafter"/>
</dbReference>
<dbReference type="Ensembl" id="ENSCVAT00000012096.1">
    <property type="protein sequence ID" value="ENSCVAP00000021325.1"/>
    <property type="gene ID" value="ENSCVAG00000003325.1"/>
</dbReference>
<evidence type="ECO:0000313" key="4">
    <source>
        <dbReference type="Proteomes" id="UP000265020"/>
    </source>
</evidence>
<keyword evidence="4" id="KW-1185">Reference proteome</keyword>
<dbReference type="GeneTree" id="ENSGT00940000154615"/>
<dbReference type="InterPro" id="IPR036056">
    <property type="entry name" value="Fibrinogen-like_C"/>
</dbReference>
<feature type="domain" description="Fibrinogen C-terminal" evidence="2">
    <location>
        <begin position="38"/>
        <end position="260"/>
    </location>
</feature>
<dbReference type="PROSITE" id="PS51406">
    <property type="entry name" value="FIBRINOGEN_C_2"/>
    <property type="match status" value="1"/>
</dbReference>
<dbReference type="SUPFAM" id="SSF56496">
    <property type="entry name" value="Fibrinogen C-terminal domain-like"/>
    <property type="match status" value="1"/>
</dbReference>
<protein>
    <submittedName>
        <fullName evidence="3">Microfibril-associated glycoprotein 4-like</fullName>
    </submittedName>
</protein>
<accession>A0A3Q2GA94</accession>
<dbReference type="AlphaFoldDB" id="A0A3Q2GA94"/>
<reference evidence="3" key="1">
    <citation type="submission" date="2025-08" db="UniProtKB">
        <authorList>
            <consortium name="Ensembl"/>
        </authorList>
    </citation>
    <scope>IDENTIFICATION</scope>
</reference>
<dbReference type="FunFam" id="3.90.215.10:FF:000001">
    <property type="entry name" value="Tenascin isoform 1"/>
    <property type="match status" value="1"/>
</dbReference>
<dbReference type="InterPro" id="IPR050373">
    <property type="entry name" value="Fibrinogen_C-term_domain"/>
</dbReference>
<dbReference type="InterPro" id="IPR014716">
    <property type="entry name" value="Fibrinogen_a/b/g_C_1"/>
</dbReference>
<dbReference type="STRING" id="28743.ENSCVAP00000021325"/>
<dbReference type="PANTHER" id="PTHR19143:SF225">
    <property type="entry name" value="MICROFIBRIL-ASSOCIATED GLYCOPROTEIN 4"/>
    <property type="match status" value="1"/>
</dbReference>
<reference evidence="3" key="2">
    <citation type="submission" date="2025-09" db="UniProtKB">
        <authorList>
            <consortium name="Ensembl"/>
        </authorList>
    </citation>
    <scope>IDENTIFICATION</scope>
</reference>
<evidence type="ECO:0000313" key="3">
    <source>
        <dbReference type="Ensembl" id="ENSCVAP00000021325.1"/>
    </source>
</evidence>
<keyword evidence="1" id="KW-1015">Disulfide bond</keyword>
<name>A0A3Q2GA94_CYPVA</name>
<sequence length="260" mass="29718">MVCLFLEGEKQWGGVGVLKLHTLSSVIFFIAPLLTHCCKEVKLPVDCNHIYKENNNQPSGVYTIYPRGPTSPVQVYCDMDSEGGRWTVFQRRMDGSVNFYRPWAEYKRGFGNANSEYWLGLDNIHELTCLENQELMVDMEDFEGNKKFALYSSFKVDNECEGYRMQVSGFNNKGGAGDSLNVHNGQKFSTFDKDQDTWEDNCARKFLGAFWYINCLDANPNGVYRWGADNAVHAVGVEWETWKGNDYSLKSISMKIRPAQ</sequence>
<dbReference type="Gene3D" id="3.90.215.10">
    <property type="entry name" value="Gamma Fibrinogen, chain A, domain 1"/>
    <property type="match status" value="1"/>
</dbReference>
<proteinExistence type="predicted"/>